<gene>
    <name evidence="2" type="ORF">SGQ83_21765</name>
</gene>
<evidence type="ECO:0008006" key="4">
    <source>
        <dbReference type="Google" id="ProtNLM"/>
    </source>
</evidence>
<evidence type="ECO:0000256" key="1">
    <source>
        <dbReference type="SAM" id="SignalP"/>
    </source>
</evidence>
<keyword evidence="1" id="KW-0732">Signal</keyword>
<feature type="chain" id="PRO_5046748477" description="Alpha/beta hydrolase" evidence="1">
    <location>
        <begin position="20"/>
        <end position="46"/>
    </location>
</feature>
<dbReference type="RefSeq" id="WP_230004870.1">
    <property type="nucleotide sequence ID" value="NZ_CP087134.1"/>
</dbReference>
<proteinExistence type="predicted"/>
<evidence type="ECO:0000313" key="3">
    <source>
        <dbReference type="Proteomes" id="UP001273350"/>
    </source>
</evidence>
<accession>A0ABU4RHC4</accession>
<keyword evidence="3" id="KW-1185">Reference proteome</keyword>
<evidence type="ECO:0000313" key="2">
    <source>
        <dbReference type="EMBL" id="MDX6191987.1"/>
    </source>
</evidence>
<dbReference type="Proteomes" id="UP001273350">
    <property type="component" value="Unassembled WGS sequence"/>
</dbReference>
<protein>
    <recommendedName>
        <fullName evidence="4">Alpha/beta hydrolase</fullName>
    </recommendedName>
</protein>
<reference evidence="2 3" key="1">
    <citation type="submission" date="2023-11" db="EMBL/GenBank/DDBJ databases">
        <title>Unpublished Manusciprt.</title>
        <authorList>
            <person name="Saticioglu I.B."/>
            <person name="Ay H."/>
            <person name="Ajmi N."/>
            <person name="Altun S."/>
            <person name="Duman M."/>
        </authorList>
    </citation>
    <scope>NUCLEOTIDE SEQUENCE [LARGE SCALE GENOMIC DNA]</scope>
    <source>
        <strain evidence="2 3">Fl-318</strain>
    </source>
</reference>
<feature type="signal peptide" evidence="1">
    <location>
        <begin position="1"/>
        <end position="19"/>
    </location>
</feature>
<dbReference type="EMBL" id="JAWXVI010000015">
    <property type="protein sequence ID" value="MDX6191987.1"/>
    <property type="molecule type" value="Genomic_DNA"/>
</dbReference>
<name>A0ABU4RHC4_9FLAO</name>
<comment type="caution">
    <text evidence="2">The sequence shown here is derived from an EMBL/GenBank/DDBJ whole genome shotgun (WGS) entry which is preliminary data.</text>
</comment>
<organism evidence="2 3">
    <name type="scientific">Flavobacterium cupriresistens</name>
    <dbReference type="NCBI Taxonomy" id="2893885"/>
    <lineage>
        <taxon>Bacteria</taxon>
        <taxon>Pseudomonadati</taxon>
        <taxon>Bacteroidota</taxon>
        <taxon>Flavobacteriia</taxon>
        <taxon>Flavobacteriales</taxon>
        <taxon>Flavobacteriaceae</taxon>
        <taxon>Flavobacterium</taxon>
    </lineage>
</organism>
<sequence>MKRIFITGFALLGLFQARAQNVPTDSTSYKSKKLKLDRSKSGFQLL</sequence>